<protein>
    <submittedName>
        <fullName evidence="9">Bifunctional [glutamine synthetase] adenylyltransferase/[glutamine synthetase]-adenylyl-L-tyrosine phosphorylase</fullName>
        <ecNumber evidence="9">2.7.7.89</ecNumber>
    </submittedName>
</protein>
<dbReference type="Gene3D" id="3.30.460.10">
    <property type="entry name" value="Beta Polymerase, domain 2"/>
    <property type="match status" value="2"/>
</dbReference>
<feature type="domain" description="PII-uridylyltransferase/Glutamine-synthetase adenylyltransferase" evidence="8">
    <location>
        <begin position="898"/>
        <end position="969"/>
    </location>
</feature>
<dbReference type="InterPro" id="IPR023057">
    <property type="entry name" value="GlnE"/>
</dbReference>
<dbReference type="EMBL" id="CP053708">
    <property type="protein sequence ID" value="QKE89486.1"/>
    <property type="molecule type" value="Genomic_DNA"/>
</dbReference>
<dbReference type="InterPro" id="IPR013546">
    <property type="entry name" value="PII_UdlTrfase/GS_AdlTrfase"/>
</dbReference>
<dbReference type="SUPFAM" id="SSF81593">
    <property type="entry name" value="Nucleotidyltransferase substrate binding subunit/domain"/>
    <property type="match status" value="2"/>
</dbReference>
<gene>
    <name evidence="9" type="ORF">HN018_05015</name>
</gene>
<dbReference type="NCBIfam" id="NF008292">
    <property type="entry name" value="PRK11072.1"/>
    <property type="match status" value="1"/>
</dbReference>
<dbReference type="KEGG" id="lck:HN018_05015"/>
<keyword evidence="3" id="KW-0547">Nucleotide-binding</keyword>
<feature type="domain" description="Glutamate-ammonia ligase adenylyltransferase repeated" evidence="7">
    <location>
        <begin position="45"/>
        <end position="285"/>
    </location>
</feature>
<dbReference type="GO" id="GO:0005829">
    <property type="term" value="C:cytosol"/>
    <property type="evidence" value="ECO:0007669"/>
    <property type="project" value="TreeGrafter"/>
</dbReference>
<name>A0A6M8HME7_9PROT</name>
<evidence type="ECO:0000256" key="5">
    <source>
        <dbReference type="ARBA" id="ARBA00022842"/>
    </source>
</evidence>
<evidence type="ECO:0000256" key="4">
    <source>
        <dbReference type="ARBA" id="ARBA00022840"/>
    </source>
</evidence>
<dbReference type="Gene3D" id="1.20.120.330">
    <property type="entry name" value="Nucleotidyltransferases domain 2"/>
    <property type="match status" value="2"/>
</dbReference>
<dbReference type="Pfam" id="PF03710">
    <property type="entry name" value="GlnE"/>
    <property type="match status" value="2"/>
</dbReference>
<dbReference type="Gene3D" id="1.20.120.1510">
    <property type="match status" value="1"/>
</dbReference>
<keyword evidence="6" id="KW-0511">Multifunctional enzyme</keyword>
<evidence type="ECO:0000313" key="9">
    <source>
        <dbReference type="EMBL" id="QKE89486.1"/>
    </source>
</evidence>
<evidence type="ECO:0000259" key="8">
    <source>
        <dbReference type="Pfam" id="PF08335"/>
    </source>
</evidence>
<dbReference type="InterPro" id="IPR005190">
    <property type="entry name" value="GlnE_rpt_dom"/>
</dbReference>
<feature type="domain" description="PII-uridylyltransferase/Glutamine-synthetase adenylyltransferase" evidence="8">
    <location>
        <begin position="344"/>
        <end position="468"/>
    </location>
</feature>
<dbReference type="GO" id="GO:0008882">
    <property type="term" value="F:[glutamate-ammonia-ligase] adenylyltransferase activity"/>
    <property type="evidence" value="ECO:0007669"/>
    <property type="project" value="InterPro"/>
</dbReference>
<dbReference type="GO" id="GO:0047388">
    <property type="term" value="F:[glutamine synthetase]-adenylyl-L-tyrosine phosphorylase activity"/>
    <property type="evidence" value="ECO:0007669"/>
    <property type="project" value="UniProtKB-EC"/>
</dbReference>
<evidence type="ECO:0000313" key="10">
    <source>
        <dbReference type="Proteomes" id="UP000500767"/>
    </source>
</evidence>
<keyword evidence="5" id="KW-0460">Magnesium</keyword>
<dbReference type="PANTHER" id="PTHR30621:SF0">
    <property type="entry name" value="BIFUNCTIONAL GLUTAMINE SYNTHETASE ADENYLYLTRANSFERASE_ADENYLYL-REMOVING ENZYME"/>
    <property type="match status" value="1"/>
</dbReference>
<dbReference type="InterPro" id="IPR043519">
    <property type="entry name" value="NT_sf"/>
</dbReference>
<dbReference type="GO" id="GO:0005524">
    <property type="term" value="F:ATP binding"/>
    <property type="evidence" value="ECO:0007669"/>
    <property type="project" value="UniProtKB-KW"/>
</dbReference>
<dbReference type="RefSeq" id="WP_171834480.1">
    <property type="nucleotide sequence ID" value="NZ_CP053708.1"/>
</dbReference>
<keyword evidence="1 9" id="KW-0808">Transferase</keyword>
<keyword evidence="2 9" id="KW-0548">Nucleotidyltransferase</keyword>
<accession>A0A6M8HME7</accession>
<dbReference type="PANTHER" id="PTHR30621">
    <property type="entry name" value="GLUTAMINE SYNTHETASE ADENYLYLTRANSFERASE"/>
    <property type="match status" value="1"/>
</dbReference>
<proteinExistence type="predicted"/>
<evidence type="ECO:0000259" key="7">
    <source>
        <dbReference type="Pfam" id="PF03710"/>
    </source>
</evidence>
<keyword evidence="10" id="KW-1185">Reference proteome</keyword>
<evidence type="ECO:0000256" key="3">
    <source>
        <dbReference type="ARBA" id="ARBA00022741"/>
    </source>
</evidence>
<dbReference type="Proteomes" id="UP000500767">
    <property type="component" value="Chromosome"/>
</dbReference>
<dbReference type="NCBIfam" id="NF010706">
    <property type="entry name" value="PRK14108.1"/>
    <property type="match status" value="1"/>
</dbReference>
<evidence type="ECO:0000256" key="6">
    <source>
        <dbReference type="ARBA" id="ARBA00023268"/>
    </source>
</evidence>
<sequence>MATGFQLPALWPLPADPVTAASLAQDLSAHPDMQTPAATALIACLGGNSPFLSDLVRREREVFARMLVEGPTHVAAAAIRQLRTLKAATPRAEIAAGLRRAKRQVALAAAVADLGGLWSLEQVTGTLSLLAEASLRVASAHLLLAASRAGQLPLADPRMPERDSGFVVLAMGKLGARELNYSSDIDLVLLYDPAILDLEGKRDDLGRIFSRLATDLVSLMEARDADGYVFRMDLRLRPDPGATPPAVSLPAAIAYYESYGQNWERAAMTKARPVAGDLGCGDRFLDSIRPFVWRRHLDFAAIEDIHAMKRRIDLHKPSPARRFGASEAVVQPPGGLEGDDPVGALLGHDVKLGHGGIREIEFIAQTLQLVWGGREPALREPTTLGALSRLADGGYLKRGTADSLCRAYRLLRSVEHRLQMQADRQTHSLPGTRHGLEAFALFMGYPDGNAFGSALLPVLRRTRARFQRMFRGRIGQADDADRPGLQDSGLAPFDLDGADLPGQLHALGFPSSPQALDILHGWRGDRLRALRDPRARRLLHGLMPALLHALAGQRDPVAALVRFDTLLSRQSAGVNLLSLFGRNPALLSRIATVLGASPSLADHLAAVPSALEGLLVPEDGRQAGRTLLRILDQQMRAARDTEEAIRIAHTLVRGEEFRFCVAQLEARLDVDAAGEARSALAEQVITRMLDHVLAEHRARYGLVPGGGMAVVALGKAGSREMMNGSDLDLMLVYDHPEAVTESVPCIGRRGSGRIGEAPGPPPRAIATSQYYTRLVHALIAALTARGIEGPLYALDMRLRPSGNTGPVAVSLGAFRRYHAEQAWTWERMALSRARVVAGPGPLRRIVSEAIGAALSVLPRQTGEAPPMPGIDATGMLFHDASAMRSRLARDLPPHGPWDVKLRSGGLMEVEFIAQVLQLASLDPGVRHPTTRTAFARLARAGMLSRADAGLLIEADRFWRDIQGMLRILLGVAGRGDLPDDLRDVLPEPVIEALLRGVSMQVEGLAGLVARRDTVAHSVRSAFLRLVGPVRPG</sequence>
<keyword evidence="4" id="KW-0067">ATP-binding</keyword>
<dbReference type="SUPFAM" id="SSF81301">
    <property type="entry name" value="Nucleotidyltransferase"/>
    <property type="match status" value="2"/>
</dbReference>
<organism evidence="9 10">
    <name type="scientific">Lichenicola cladoniae</name>
    <dbReference type="NCBI Taxonomy" id="1484109"/>
    <lineage>
        <taxon>Bacteria</taxon>
        <taxon>Pseudomonadati</taxon>
        <taxon>Pseudomonadota</taxon>
        <taxon>Alphaproteobacteria</taxon>
        <taxon>Acetobacterales</taxon>
        <taxon>Acetobacteraceae</taxon>
        <taxon>Lichenicola</taxon>
    </lineage>
</organism>
<evidence type="ECO:0000256" key="1">
    <source>
        <dbReference type="ARBA" id="ARBA00022679"/>
    </source>
</evidence>
<dbReference type="GO" id="GO:0000820">
    <property type="term" value="P:regulation of glutamine family amino acid metabolic process"/>
    <property type="evidence" value="ECO:0007669"/>
    <property type="project" value="TreeGrafter"/>
</dbReference>
<evidence type="ECO:0000256" key="2">
    <source>
        <dbReference type="ARBA" id="ARBA00022695"/>
    </source>
</evidence>
<feature type="domain" description="Glutamate-ammonia ligase adenylyltransferase repeated" evidence="7">
    <location>
        <begin position="588"/>
        <end position="838"/>
    </location>
</feature>
<dbReference type="Pfam" id="PF08335">
    <property type="entry name" value="GlnD_UR_UTase"/>
    <property type="match status" value="2"/>
</dbReference>
<dbReference type="EC" id="2.7.7.89" evidence="9"/>
<dbReference type="AlphaFoldDB" id="A0A6M8HME7"/>
<reference evidence="9 10" key="1">
    <citation type="journal article" date="2014" name="World J. Microbiol. Biotechnol.">
        <title>Biodiversity and physiological characteristics of Antarctic and Arctic lichens-associated bacteria.</title>
        <authorList>
            <person name="Lee Y.M."/>
            <person name="Kim E.H."/>
            <person name="Lee H.K."/>
            <person name="Hong S.G."/>
        </authorList>
    </citation>
    <scope>NUCLEOTIDE SEQUENCE [LARGE SCALE GENOMIC DNA]</scope>
    <source>
        <strain evidence="9 10">PAMC 26569</strain>
    </source>
</reference>
<dbReference type="CDD" id="cd05401">
    <property type="entry name" value="NT_GlnE_GlnD_like"/>
    <property type="match status" value="2"/>
</dbReference>